<gene>
    <name evidence="2" type="ORF">NDU88_000123</name>
</gene>
<protein>
    <submittedName>
        <fullName evidence="2">Uncharacterized protein</fullName>
    </submittedName>
</protein>
<feature type="compositionally biased region" description="Basic and acidic residues" evidence="1">
    <location>
        <begin position="233"/>
        <end position="248"/>
    </location>
</feature>
<accession>A0AAV7MJJ3</accession>
<evidence type="ECO:0000313" key="2">
    <source>
        <dbReference type="EMBL" id="KAJ1102679.1"/>
    </source>
</evidence>
<proteinExistence type="predicted"/>
<dbReference type="AlphaFoldDB" id="A0AAV7MJJ3"/>
<feature type="region of interest" description="Disordered" evidence="1">
    <location>
        <begin position="216"/>
        <end position="264"/>
    </location>
</feature>
<evidence type="ECO:0000256" key="1">
    <source>
        <dbReference type="SAM" id="MobiDB-lite"/>
    </source>
</evidence>
<organism evidence="2 3">
    <name type="scientific">Pleurodeles waltl</name>
    <name type="common">Iberian ribbed newt</name>
    <dbReference type="NCBI Taxonomy" id="8319"/>
    <lineage>
        <taxon>Eukaryota</taxon>
        <taxon>Metazoa</taxon>
        <taxon>Chordata</taxon>
        <taxon>Craniata</taxon>
        <taxon>Vertebrata</taxon>
        <taxon>Euteleostomi</taxon>
        <taxon>Amphibia</taxon>
        <taxon>Batrachia</taxon>
        <taxon>Caudata</taxon>
        <taxon>Salamandroidea</taxon>
        <taxon>Salamandridae</taxon>
        <taxon>Pleurodelinae</taxon>
        <taxon>Pleurodeles</taxon>
    </lineage>
</organism>
<dbReference type="Proteomes" id="UP001066276">
    <property type="component" value="Chromosome 9"/>
</dbReference>
<evidence type="ECO:0000313" key="3">
    <source>
        <dbReference type="Proteomes" id="UP001066276"/>
    </source>
</evidence>
<sequence>MRSSRVAFESFFILHATNNKAHEEPARTRPGRVFALRSLPPRAAPRRHDHPRSGLAVTRLGLIRIACSVAWVLRRMWRSRDACCLETRRMRGARGLGCLLRRRVLSARDVCCRETRRMWSARGLGCLETRRMWSARGLGCLETRRMWRARGLGCLETRRMWRARGLGCRRETRRMWSARGLGCLETRRMWRARGLGCLETRRVWSARGLRCQETDAPEALAGESGADPSQGRRSPDGELRGRGGEHTHGRWGPPWLGCTAGPGG</sequence>
<comment type="caution">
    <text evidence="2">The sequence shown here is derived from an EMBL/GenBank/DDBJ whole genome shotgun (WGS) entry which is preliminary data.</text>
</comment>
<reference evidence="2" key="1">
    <citation type="journal article" date="2022" name="bioRxiv">
        <title>Sequencing and chromosome-scale assembly of the giantPleurodeles waltlgenome.</title>
        <authorList>
            <person name="Brown T."/>
            <person name="Elewa A."/>
            <person name="Iarovenko S."/>
            <person name="Subramanian E."/>
            <person name="Araus A.J."/>
            <person name="Petzold A."/>
            <person name="Susuki M."/>
            <person name="Suzuki K.-i.T."/>
            <person name="Hayashi T."/>
            <person name="Toyoda A."/>
            <person name="Oliveira C."/>
            <person name="Osipova E."/>
            <person name="Leigh N.D."/>
            <person name="Simon A."/>
            <person name="Yun M.H."/>
        </authorList>
    </citation>
    <scope>NUCLEOTIDE SEQUENCE</scope>
    <source>
        <strain evidence="2">20211129_DDA</strain>
        <tissue evidence="2">Liver</tissue>
    </source>
</reference>
<name>A0AAV7MJJ3_PLEWA</name>
<keyword evidence="3" id="KW-1185">Reference proteome</keyword>
<dbReference type="EMBL" id="JANPWB010000013">
    <property type="protein sequence ID" value="KAJ1102679.1"/>
    <property type="molecule type" value="Genomic_DNA"/>
</dbReference>